<dbReference type="InterPro" id="IPR009057">
    <property type="entry name" value="Homeodomain-like_sf"/>
</dbReference>
<name>A0A5B8LY93_9MICO</name>
<keyword evidence="1" id="KW-0805">Transcription regulation</keyword>
<dbReference type="SUPFAM" id="SSF48498">
    <property type="entry name" value="Tetracyclin repressor-like, C-terminal domain"/>
    <property type="match status" value="1"/>
</dbReference>
<dbReference type="Pfam" id="PF00440">
    <property type="entry name" value="TetR_N"/>
    <property type="match status" value="1"/>
</dbReference>
<dbReference type="PROSITE" id="PS50977">
    <property type="entry name" value="HTH_TETR_2"/>
    <property type="match status" value="1"/>
</dbReference>
<keyword evidence="2 4" id="KW-0238">DNA-binding</keyword>
<evidence type="ECO:0000256" key="2">
    <source>
        <dbReference type="ARBA" id="ARBA00023125"/>
    </source>
</evidence>
<dbReference type="Proteomes" id="UP000320216">
    <property type="component" value="Chromosome"/>
</dbReference>
<dbReference type="InterPro" id="IPR036271">
    <property type="entry name" value="Tet_transcr_reg_TetR-rel_C_sf"/>
</dbReference>
<dbReference type="PANTHER" id="PTHR30055:SF239">
    <property type="entry name" value="TRANSCRIPTIONAL REGULATORY PROTEIN"/>
    <property type="match status" value="1"/>
</dbReference>
<evidence type="ECO:0000259" key="5">
    <source>
        <dbReference type="PROSITE" id="PS50977"/>
    </source>
</evidence>
<evidence type="ECO:0000256" key="1">
    <source>
        <dbReference type="ARBA" id="ARBA00023015"/>
    </source>
</evidence>
<evidence type="ECO:0000256" key="3">
    <source>
        <dbReference type="ARBA" id="ARBA00023163"/>
    </source>
</evidence>
<evidence type="ECO:0000256" key="4">
    <source>
        <dbReference type="PROSITE-ProRule" id="PRU00335"/>
    </source>
</evidence>
<dbReference type="InterPro" id="IPR025996">
    <property type="entry name" value="MT1864/Rv1816-like_C"/>
</dbReference>
<dbReference type="GO" id="GO:0003700">
    <property type="term" value="F:DNA-binding transcription factor activity"/>
    <property type="evidence" value="ECO:0007669"/>
    <property type="project" value="TreeGrafter"/>
</dbReference>
<feature type="domain" description="HTH tetR-type" evidence="5">
    <location>
        <begin position="6"/>
        <end position="66"/>
    </location>
</feature>
<dbReference type="InterPro" id="IPR001647">
    <property type="entry name" value="HTH_TetR"/>
</dbReference>
<evidence type="ECO:0000313" key="7">
    <source>
        <dbReference type="Proteomes" id="UP000320216"/>
    </source>
</evidence>
<keyword evidence="7" id="KW-1185">Reference proteome</keyword>
<dbReference type="GO" id="GO:0000976">
    <property type="term" value="F:transcription cis-regulatory region binding"/>
    <property type="evidence" value="ECO:0007669"/>
    <property type="project" value="TreeGrafter"/>
</dbReference>
<dbReference type="Pfam" id="PF13305">
    <property type="entry name" value="TetR_C_33"/>
    <property type="match status" value="1"/>
</dbReference>
<dbReference type="PANTHER" id="PTHR30055">
    <property type="entry name" value="HTH-TYPE TRANSCRIPTIONAL REGULATOR RUTR"/>
    <property type="match status" value="1"/>
</dbReference>
<keyword evidence="3" id="KW-0804">Transcription</keyword>
<protein>
    <submittedName>
        <fullName evidence="6">TetR/AcrR family transcriptional regulator</fullName>
    </submittedName>
</protein>
<dbReference type="AlphaFoldDB" id="A0A5B8LY93"/>
<dbReference type="InterPro" id="IPR050109">
    <property type="entry name" value="HTH-type_TetR-like_transc_reg"/>
</dbReference>
<feature type="DNA-binding region" description="H-T-H motif" evidence="4">
    <location>
        <begin position="29"/>
        <end position="48"/>
    </location>
</feature>
<sequence>MPAPNRTTNDEIVAAARHLVEDGGQDALTMQAVAAAVGVRAPSLYKRVQSREQLLGLVVSEAATDVAVLLEGVEKEGEEEPRAQLVAQACALRGFAHRHPHLFGLLFGPLPDAARPPRELLARASAPVVRAAEKLAGAEHALEAARTVTAWAFGFLTMELAGAFQLGGEPDAAFAFGAAAVAGAVARS</sequence>
<dbReference type="SUPFAM" id="SSF46689">
    <property type="entry name" value="Homeodomain-like"/>
    <property type="match status" value="1"/>
</dbReference>
<reference evidence="6 7" key="1">
    <citation type="submission" date="2019-07" db="EMBL/GenBank/DDBJ databases">
        <title>Full genome sequence of Humibacter sp. WJ7-1.</title>
        <authorList>
            <person name="Im W.-T."/>
        </authorList>
    </citation>
    <scope>NUCLEOTIDE SEQUENCE [LARGE SCALE GENOMIC DNA]</scope>
    <source>
        <strain evidence="6 7">WJ7-1</strain>
    </source>
</reference>
<accession>A0A5B8LY93</accession>
<dbReference type="Gene3D" id="1.10.357.10">
    <property type="entry name" value="Tetracycline Repressor, domain 2"/>
    <property type="match status" value="1"/>
</dbReference>
<organism evidence="6 7">
    <name type="scientific">Humibacter ginsenosidimutans</name>
    <dbReference type="NCBI Taxonomy" id="2599293"/>
    <lineage>
        <taxon>Bacteria</taxon>
        <taxon>Bacillati</taxon>
        <taxon>Actinomycetota</taxon>
        <taxon>Actinomycetes</taxon>
        <taxon>Micrococcales</taxon>
        <taxon>Microbacteriaceae</taxon>
        <taxon>Humibacter</taxon>
    </lineage>
</organism>
<dbReference type="RefSeq" id="WP_146317455.1">
    <property type="nucleotide sequence ID" value="NZ_CP042305.1"/>
</dbReference>
<evidence type="ECO:0000313" key="6">
    <source>
        <dbReference type="EMBL" id="QDZ13488.1"/>
    </source>
</evidence>
<gene>
    <name evidence="6" type="ORF">FPZ11_00505</name>
</gene>
<dbReference type="EMBL" id="CP042305">
    <property type="protein sequence ID" value="QDZ13488.1"/>
    <property type="molecule type" value="Genomic_DNA"/>
</dbReference>
<dbReference type="KEGG" id="huw:FPZ11_00505"/>
<proteinExistence type="predicted"/>
<dbReference type="OrthoDB" id="71867at2"/>